<dbReference type="AlphaFoldDB" id="A0A9D1P3W4"/>
<dbReference type="Gene3D" id="3.30.2320.30">
    <property type="entry name" value="ATP synthase, E subunit, C-terminal"/>
    <property type="match status" value="1"/>
</dbReference>
<gene>
    <name evidence="5" type="ORF">IAB71_10225</name>
</gene>
<keyword evidence="3" id="KW-0406">Ion transport</keyword>
<evidence type="ECO:0000256" key="3">
    <source>
        <dbReference type="ARBA" id="ARBA00023065"/>
    </source>
</evidence>
<dbReference type="EMBL" id="DVOO01000030">
    <property type="protein sequence ID" value="HIV26133.1"/>
    <property type="molecule type" value="Genomic_DNA"/>
</dbReference>
<name>A0A9D1P3W4_9FIRM</name>
<accession>A0A9D1P3W4</accession>
<protein>
    <recommendedName>
        <fullName evidence="7">V-type proton ATPase subunit E</fullName>
    </recommendedName>
</protein>
<dbReference type="GO" id="GO:0033178">
    <property type="term" value="C:proton-transporting two-sector ATPase complex, catalytic domain"/>
    <property type="evidence" value="ECO:0007669"/>
    <property type="project" value="InterPro"/>
</dbReference>
<sequence length="208" mass="23721">MTGLEKMIRQIEEEAENTAASIIREAEEEAAALCREAEQSCARIRKEAEEEGQARAEEILRKACSGAGMEDRKRELQLKQELLCETMERALRMLQELEDDRYFALLLHMVPRYIRKEEGELLLSPEDRKRVPEDFEEKLRELASSGGGSLKLSGESGGIEGGFLLRYGGIEENCSFAAIFQAEQERIKDELQRLLFQGTEPGRKLHEE</sequence>
<keyword evidence="2" id="KW-0813">Transport</keyword>
<evidence type="ECO:0000256" key="2">
    <source>
        <dbReference type="ARBA" id="ARBA00022448"/>
    </source>
</evidence>
<comment type="caution">
    <text evidence="5">The sequence shown here is derived from an EMBL/GenBank/DDBJ whole genome shotgun (WGS) entry which is preliminary data.</text>
</comment>
<evidence type="ECO:0000313" key="5">
    <source>
        <dbReference type="EMBL" id="HIV26133.1"/>
    </source>
</evidence>
<dbReference type="InterPro" id="IPR038495">
    <property type="entry name" value="ATPase_E_C"/>
</dbReference>
<dbReference type="Proteomes" id="UP000824169">
    <property type="component" value="Unassembled WGS sequence"/>
</dbReference>
<evidence type="ECO:0000256" key="4">
    <source>
        <dbReference type="SAM" id="Coils"/>
    </source>
</evidence>
<dbReference type="Pfam" id="PF01991">
    <property type="entry name" value="vATP-synt_E"/>
    <property type="match status" value="1"/>
</dbReference>
<evidence type="ECO:0000313" key="6">
    <source>
        <dbReference type="Proteomes" id="UP000824169"/>
    </source>
</evidence>
<organism evidence="5 6">
    <name type="scientific">Candidatus Scatomonas pullistercoris</name>
    <dbReference type="NCBI Taxonomy" id="2840920"/>
    <lineage>
        <taxon>Bacteria</taxon>
        <taxon>Bacillati</taxon>
        <taxon>Bacillota</taxon>
        <taxon>Clostridia</taxon>
        <taxon>Lachnospirales</taxon>
        <taxon>Lachnospiraceae</taxon>
        <taxon>Lachnospiraceae incertae sedis</taxon>
        <taxon>Candidatus Scatomonas</taxon>
    </lineage>
</organism>
<evidence type="ECO:0000256" key="1">
    <source>
        <dbReference type="ARBA" id="ARBA00005901"/>
    </source>
</evidence>
<keyword evidence="4" id="KW-0175">Coiled coil</keyword>
<comment type="similarity">
    <text evidence="1">Belongs to the V-ATPase E subunit family.</text>
</comment>
<dbReference type="GO" id="GO:0046961">
    <property type="term" value="F:proton-transporting ATPase activity, rotational mechanism"/>
    <property type="evidence" value="ECO:0007669"/>
    <property type="project" value="InterPro"/>
</dbReference>
<dbReference type="SUPFAM" id="SSF160527">
    <property type="entry name" value="V-type ATPase subunit E-like"/>
    <property type="match status" value="1"/>
</dbReference>
<reference evidence="5" key="2">
    <citation type="journal article" date="2021" name="PeerJ">
        <title>Extensive microbial diversity within the chicken gut microbiome revealed by metagenomics and culture.</title>
        <authorList>
            <person name="Gilroy R."/>
            <person name="Ravi A."/>
            <person name="Getino M."/>
            <person name="Pursley I."/>
            <person name="Horton D.L."/>
            <person name="Alikhan N.F."/>
            <person name="Baker D."/>
            <person name="Gharbi K."/>
            <person name="Hall N."/>
            <person name="Watson M."/>
            <person name="Adriaenssens E.M."/>
            <person name="Foster-Nyarko E."/>
            <person name="Jarju S."/>
            <person name="Secka A."/>
            <person name="Antonio M."/>
            <person name="Oren A."/>
            <person name="Chaudhuri R.R."/>
            <person name="La Ragione R."/>
            <person name="Hildebrand F."/>
            <person name="Pallen M.J."/>
        </authorList>
    </citation>
    <scope>NUCLEOTIDE SEQUENCE</scope>
    <source>
        <strain evidence="5">CHK188-20938</strain>
    </source>
</reference>
<reference evidence="5" key="1">
    <citation type="submission" date="2020-10" db="EMBL/GenBank/DDBJ databases">
        <authorList>
            <person name="Gilroy R."/>
        </authorList>
    </citation>
    <scope>NUCLEOTIDE SEQUENCE</scope>
    <source>
        <strain evidence="5">CHK188-20938</strain>
    </source>
</reference>
<feature type="coiled-coil region" evidence="4">
    <location>
        <begin position="1"/>
        <end position="54"/>
    </location>
</feature>
<dbReference type="InterPro" id="IPR002842">
    <property type="entry name" value="ATPase_V1_Esu"/>
</dbReference>
<evidence type="ECO:0008006" key="7">
    <source>
        <dbReference type="Google" id="ProtNLM"/>
    </source>
</evidence>
<proteinExistence type="inferred from homology"/>